<dbReference type="PRINTS" id="PR00044">
    <property type="entry name" value="LEUZIPPRMYC"/>
</dbReference>
<keyword evidence="6" id="KW-1185">Reference proteome</keyword>
<dbReference type="Proteomes" id="UP001286313">
    <property type="component" value="Unassembled WGS sequence"/>
</dbReference>
<dbReference type="PROSITE" id="PS50888">
    <property type="entry name" value="BHLH"/>
    <property type="match status" value="1"/>
</dbReference>
<dbReference type="GO" id="GO:0046983">
    <property type="term" value="F:protein dimerization activity"/>
    <property type="evidence" value="ECO:0007669"/>
    <property type="project" value="InterPro"/>
</dbReference>
<feature type="region of interest" description="Disordered" evidence="3">
    <location>
        <begin position="81"/>
        <end position="114"/>
    </location>
</feature>
<evidence type="ECO:0000256" key="1">
    <source>
        <dbReference type="ARBA" id="ARBA00023125"/>
    </source>
</evidence>
<comment type="caution">
    <text evidence="5">The sequence shown here is derived from an EMBL/GenBank/DDBJ whole genome shotgun (WGS) entry which is preliminary data.</text>
</comment>
<dbReference type="Gene3D" id="4.10.280.10">
    <property type="entry name" value="Helix-loop-helix DNA-binding domain"/>
    <property type="match status" value="1"/>
</dbReference>
<evidence type="ECO:0000256" key="3">
    <source>
        <dbReference type="SAM" id="MobiDB-lite"/>
    </source>
</evidence>
<dbReference type="EMBL" id="JAWQEG010001900">
    <property type="protein sequence ID" value="KAK3875894.1"/>
    <property type="molecule type" value="Genomic_DNA"/>
</dbReference>
<gene>
    <name evidence="5" type="ORF">Pcinc_019265</name>
</gene>
<dbReference type="InterPro" id="IPR002418">
    <property type="entry name" value="Tscrpt_reg_Myc"/>
</dbReference>
<dbReference type="InterPro" id="IPR011598">
    <property type="entry name" value="bHLH_dom"/>
</dbReference>
<dbReference type="FunFam" id="4.10.280.10:FF:000019">
    <property type="entry name" value="Myc proto-oncogene protein"/>
    <property type="match status" value="1"/>
</dbReference>
<dbReference type="GO" id="GO:0003700">
    <property type="term" value="F:DNA-binding transcription factor activity"/>
    <property type="evidence" value="ECO:0007669"/>
    <property type="project" value="InterPro"/>
</dbReference>
<name>A0AAE1FKN3_PETCI</name>
<proteinExistence type="predicted"/>
<organism evidence="5 6">
    <name type="scientific">Petrolisthes cinctipes</name>
    <name type="common">Flat porcelain crab</name>
    <dbReference type="NCBI Taxonomy" id="88211"/>
    <lineage>
        <taxon>Eukaryota</taxon>
        <taxon>Metazoa</taxon>
        <taxon>Ecdysozoa</taxon>
        <taxon>Arthropoda</taxon>
        <taxon>Crustacea</taxon>
        <taxon>Multicrustacea</taxon>
        <taxon>Malacostraca</taxon>
        <taxon>Eumalacostraca</taxon>
        <taxon>Eucarida</taxon>
        <taxon>Decapoda</taxon>
        <taxon>Pleocyemata</taxon>
        <taxon>Anomura</taxon>
        <taxon>Galatheoidea</taxon>
        <taxon>Porcellanidae</taxon>
        <taxon>Petrolisthes</taxon>
    </lineage>
</organism>
<feature type="region of interest" description="Disordered" evidence="3">
    <location>
        <begin position="127"/>
        <end position="170"/>
    </location>
</feature>
<evidence type="ECO:0000313" key="5">
    <source>
        <dbReference type="EMBL" id="KAK3875894.1"/>
    </source>
</evidence>
<evidence type="ECO:0000256" key="2">
    <source>
        <dbReference type="SAM" id="Coils"/>
    </source>
</evidence>
<reference evidence="5" key="1">
    <citation type="submission" date="2023-10" db="EMBL/GenBank/DDBJ databases">
        <title>Genome assemblies of two species of porcelain crab, Petrolisthes cinctipes and Petrolisthes manimaculis (Anomura: Porcellanidae).</title>
        <authorList>
            <person name="Angst P."/>
        </authorList>
    </citation>
    <scope>NUCLEOTIDE SEQUENCE</scope>
    <source>
        <strain evidence="5">PB745_01</strain>
        <tissue evidence="5">Gill</tissue>
    </source>
</reference>
<feature type="compositionally biased region" description="Basic and acidic residues" evidence="3">
    <location>
        <begin position="156"/>
        <end position="170"/>
    </location>
</feature>
<dbReference type="SUPFAM" id="SSF47459">
    <property type="entry name" value="HLH, helix-loop-helix DNA-binding domain"/>
    <property type="match status" value="1"/>
</dbReference>
<dbReference type="SMART" id="SM00353">
    <property type="entry name" value="HLH"/>
    <property type="match status" value="1"/>
</dbReference>
<feature type="domain" description="BHLH" evidence="4">
    <location>
        <begin position="163"/>
        <end position="215"/>
    </location>
</feature>
<dbReference type="Pfam" id="PF00010">
    <property type="entry name" value="HLH"/>
    <property type="match status" value="1"/>
</dbReference>
<dbReference type="CDD" id="cd11400">
    <property type="entry name" value="bHLHzip_Myc"/>
    <property type="match status" value="1"/>
</dbReference>
<dbReference type="AlphaFoldDB" id="A0AAE1FKN3"/>
<evidence type="ECO:0000259" key="4">
    <source>
        <dbReference type="PROSITE" id="PS50888"/>
    </source>
</evidence>
<keyword evidence="2" id="KW-0175">Coiled coil</keyword>
<dbReference type="GO" id="GO:0003677">
    <property type="term" value="F:DNA binding"/>
    <property type="evidence" value="ECO:0007669"/>
    <property type="project" value="UniProtKB-KW"/>
</dbReference>
<dbReference type="InterPro" id="IPR036638">
    <property type="entry name" value="HLH_DNA-bd_sf"/>
</dbReference>
<feature type="coiled-coil region" evidence="2">
    <location>
        <begin position="212"/>
        <end position="239"/>
    </location>
</feature>
<feature type="compositionally biased region" description="Low complexity" evidence="3">
    <location>
        <begin position="86"/>
        <end position="114"/>
    </location>
</feature>
<keyword evidence="1" id="KW-0238">DNA-binding</keyword>
<dbReference type="InterPro" id="IPR050433">
    <property type="entry name" value="Myc_transcription_factors"/>
</dbReference>
<accession>A0AAE1FKN3</accession>
<evidence type="ECO:0000313" key="6">
    <source>
        <dbReference type="Proteomes" id="UP001286313"/>
    </source>
</evidence>
<dbReference type="PANTHER" id="PTHR45851">
    <property type="entry name" value="MYC PROTO-ONCOGENE"/>
    <property type="match status" value="1"/>
</dbReference>
<protein>
    <recommendedName>
        <fullName evidence="4">BHLH domain-containing protein</fullName>
    </recommendedName>
</protein>
<sequence>MLSAGARKDEVDVVSCPEQNEASVGGNLPSAFLPTGTTTTVIPTKTTHISTSTNINTTTNNKCSADVKRQLQLAIQEAMRNRQNRGTCNEGGEEVTNTTGLTNNNTTTTTTTTTTTGRLVSVKIKTQGKPAAYTKRMRDQHSEQVIRSSKHRRRGRGGESDEGRRSVHNSLERQRRIDLRNAFEHLRLLVPETKILEKAPKVQILKKAADHCRLLRLDEERLQREKETLVRRVEELKRRKTVSS</sequence>